<feature type="transmembrane region" description="Helical" evidence="2">
    <location>
        <begin position="209"/>
        <end position="229"/>
    </location>
</feature>
<keyword evidence="2" id="KW-1133">Transmembrane helix</keyword>
<feature type="transmembrane region" description="Helical" evidence="2">
    <location>
        <begin position="59"/>
        <end position="79"/>
    </location>
</feature>
<dbReference type="Proteomes" id="UP000424462">
    <property type="component" value="Chromosome"/>
</dbReference>
<feature type="transmembrane region" description="Helical" evidence="2">
    <location>
        <begin position="99"/>
        <end position="119"/>
    </location>
</feature>
<evidence type="ECO:0000256" key="1">
    <source>
        <dbReference type="SAM" id="MobiDB-lite"/>
    </source>
</evidence>
<feature type="transmembrane region" description="Helical" evidence="2">
    <location>
        <begin position="157"/>
        <end position="177"/>
    </location>
</feature>
<dbReference type="EMBL" id="CP046455">
    <property type="protein sequence ID" value="QGU08498.1"/>
    <property type="molecule type" value="Genomic_DNA"/>
</dbReference>
<evidence type="ECO:0008006" key="5">
    <source>
        <dbReference type="Google" id="ProtNLM"/>
    </source>
</evidence>
<dbReference type="PANTHER" id="PTHR40078:SF1">
    <property type="entry name" value="INTEGRAL MEMBRANE PROTEIN"/>
    <property type="match status" value="1"/>
</dbReference>
<dbReference type="InterPro" id="IPR038750">
    <property type="entry name" value="YczE/YyaS-like"/>
</dbReference>
<dbReference type="Pfam" id="PF19700">
    <property type="entry name" value="DUF6198"/>
    <property type="match status" value="1"/>
</dbReference>
<keyword evidence="2" id="KW-0812">Transmembrane</keyword>
<keyword evidence="4" id="KW-1185">Reference proteome</keyword>
<dbReference type="PANTHER" id="PTHR40078">
    <property type="entry name" value="INTEGRAL MEMBRANE PROTEIN-RELATED"/>
    <property type="match status" value="1"/>
</dbReference>
<keyword evidence="2" id="KW-0472">Membrane</keyword>
<reference evidence="3 4" key="1">
    <citation type="submission" date="2019-11" db="EMBL/GenBank/DDBJ databases">
        <title>Complete genome sequence of Corynebacterium kalinowskii 1959, a novel Corynebacterium species isolated from soil of a small paddock in Vilsendorf, Germany.</title>
        <authorList>
            <person name="Schaffert L."/>
            <person name="Ruwe M."/>
            <person name="Milse J."/>
            <person name="Hanuschka K."/>
            <person name="Ortseifen V."/>
            <person name="Droste J."/>
            <person name="Brandt D."/>
            <person name="Schlueter L."/>
            <person name="Kutter Y."/>
            <person name="Vinke S."/>
            <person name="Viehoefer P."/>
            <person name="Jacob L."/>
            <person name="Luebke N.-C."/>
            <person name="Schulte-Berndt E."/>
            <person name="Hain C."/>
            <person name="Linder M."/>
            <person name="Schmidt P."/>
            <person name="Wollenschlaeger L."/>
            <person name="Luttermann T."/>
            <person name="Thieme E."/>
            <person name="Hassa J."/>
            <person name="Haak M."/>
            <person name="Wittchen M."/>
            <person name="Mentz A."/>
            <person name="Persicke M."/>
            <person name="Busche T."/>
            <person name="Ruckert C."/>
        </authorList>
    </citation>
    <scope>NUCLEOTIDE SEQUENCE [LARGE SCALE GENOMIC DNA]</scope>
    <source>
        <strain evidence="3 4">2039</strain>
    </source>
</reference>
<sequence length="264" mass="29023">MTLNHSSLEVQGRNATAAGRATPEDEALTQLNHSAAPPVESQKTPFAQRHPVLHYIGRLFIFTLGVFIMSLGVAASVRANLGTSPITSFPTVLSLATPLTVGTLTILLNLFFLVVEIVLRGRKFPPIQLLQFPVALAFGFFIDLNMSWTGWLNPGNYLMQWVWTIIGVLLVALGVYLEMKPKLFYIPGDGLVAVLTMVTRIKVGTVKMCFDWTLVAISVVLSLILMGGLEGVREGTVFAAFGVGLVLKMIHNIEERVRVDRRFD</sequence>
<organism evidence="3 4">
    <name type="scientific">Corynebacterium occultum</name>
    <dbReference type="NCBI Taxonomy" id="2675219"/>
    <lineage>
        <taxon>Bacteria</taxon>
        <taxon>Bacillati</taxon>
        <taxon>Actinomycetota</taxon>
        <taxon>Actinomycetes</taxon>
        <taxon>Mycobacteriales</taxon>
        <taxon>Corynebacteriaceae</taxon>
        <taxon>Corynebacterium</taxon>
    </lineage>
</organism>
<dbReference type="KEGG" id="cok:COCCU_12995"/>
<protein>
    <recommendedName>
        <fullName evidence="5">YitT family protein</fullName>
    </recommendedName>
</protein>
<accession>A0A6B8WQG7</accession>
<proteinExistence type="predicted"/>
<feature type="region of interest" description="Disordered" evidence="1">
    <location>
        <begin position="1"/>
        <end position="24"/>
    </location>
</feature>
<feature type="transmembrane region" description="Helical" evidence="2">
    <location>
        <begin position="235"/>
        <end position="253"/>
    </location>
</feature>
<evidence type="ECO:0000313" key="4">
    <source>
        <dbReference type="Proteomes" id="UP000424462"/>
    </source>
</evidence>
<evidence type="ECO:0000313" key="3">
    <source>
        <dbReference type="EMBL" id="QGU08498.1"/>
    </source>
</evidence>
<gene>
    <name evidence="3" type="ORF">COCCU_12995</name>
</gene>
<name>A0A6B8WQG7_9CORY</name>
<dbReference type="AlphaFoldDB" id="A0A6B8WQG7"/>
<feature type="transmembrane region" description="Helical" evidence="2">
    <location>
        <begin position="131"/>
        <end position="151"/>
    </location>
</feature>
<evidence type="ECO:0000256" key="2">
    <source>
        <dbReference type="SAM" id="Phobius"/>
    </source>
</evidence>